<name>A0ABP0RMT3_9DINO</name>
<feature type="domain" description="AP-5 complex subunit zeta-1 C-terminal TPR" evidence="2">
    <location>
        <begin position="21"/>
        <end position="96"/>
    </location>
</feature>
<organism evidence="3 4">
    <name type="scientific">Durusdinium trenchii</name>
    <dbReference type="NCBI Taxonomy" id="1381693"/>
    <lineage>
        <taxon>Eukaryota</taxon>
        <taxon>Sar</taxon>
        <taxon>Alveolata</taxon>
        <taxon>Dinophyceae</taxon>
        <taxon>Suessiales</taxon>
        <taxon>Symbiodiniaceae</taxon>
        <taxon>Durusdinium</taxon>
    </lineage>
</organism>
<feature type="compositionally biased region" description="Basic and acidic residues" evidence="1">
    <location>
        <begin position="178"/>
        <end position="203"/>
    </location>
</feature>
<keyword evidence="4" id="KW-1185">Reference proteome</keyword>
<accession>A0ABP0RMT3</accession>
<evidence type="ECO:0000313" key="4">
    <source>
        <dbReference type="Proteomes" id="UP001642464"/>
    </source>
</evidence>
<protein>
    <submittedName>
        <fullName evidence="3">AP-5 complex subunit zeta-1</fullName>
    </submittedName>
</protein>
<evidence type="ECO:0000256" key="1">
    <source>
        <dbReference type="SAM" id="MobiDB-lite"/>
    </source>
</evidence>
<proteinExistence type="predicted"/>
<dbReference type="Proteomes" id="UP001642464">
    <property type="component" value="Unassembled WGS sequence"/>
</dbReference>
<reference evidence="3 4" key="1">
    <citation type="submission" date="2024-02" db="EMBL/GenBank/DDBJ databases">
        <authorList>
            <person name="Chen Y."/>
            <person name="Shah S."/>
            <person name="Dougan E. K."/>
            <person name="Thang M."/>
            <person name="Chan C."/>
        </authorList>
    </citation>
    <scope>NUCLEOTIDE SEQUENCE [LARGE SCALE GENOMIC DNA]</scope>
</reference>
<gene>
    <name evidence="3" type="ORF">SCF082_LOCUS47644</name>
</gene>
<evidence type="ECO:0000259" key="2">
    <source>
        <dbReference type="Pfam" id="PF25154"/>
    </source>
</evidence>
<dbReference type="InterPro" id="IPR056856">
    <property type="entry name" value="TPR_AP5Z1_C"/>
</dbReference>
<feature type="region of interest" description="Disordered" evidence="1">
    <location>
        <begin position="167"/>
        <end position="252"/>
    </location>
</feature>
<dbReference type="EMBL" id="CAXAMM010041929">
    <property type="protein sequence ID" value="CAK9101927.1"/>
    <property type="molecule type" value="Genomic_DNA"/>
</dbReference>
<dbReference type="Pfam" id="PF25154">
    <property type="entry name" value="TPR_AP5Z1_C"/>
    <property type="match status" value="1"/>
</dbReference>
<sequence>MGRGDEAFDTSKDLAAKVECAEAIFSPRFVSVIVASLTKLGTKFPEFAPRVVLCLLKMQQHYATDFSEGMDFVRDRLSDSLQLLRHSAISSSVYSSVGELLGFEMDRSLSSLSVLSSLGHLSHDPSAFTSGAALHDFELPHQPPNVAAAHGDAWSERPAGAWWEAQRAAPAPATLPEEEARPSRHEEASRSDVKDPEARRSSKDPAPSSGYPESRNWTSTEASALGQKDLASVGGSHAASGHEEPEAAEPILSGKELRMEGVTRLFLGKPFADDPQCPCLERREGTRVPANLVQVTAAWLVCFPINHQDFGDLTAYCTLVEVNTLFLTLFKVFRWSFCQKGHLLSWALLRLLWYPYLVYHFHEVVSGGGFKAGSYEHFQSVGSQVILCFLNFFWTSEVLMGMLRKKGSLKEE</sequence>
<evidence type="ECO:0000313" key="3">
    <source>
        <dbReference type="EMBL" id="CAK9101927.1"/>
    </source>
</evidence>
<comment type="caution">
    <text evidence="3">The sequence shown here is derived from an EMBL/GenBank/DDBJ whole genome shotgun (WGS) entry which is preliminary data.</text>
</comment>